<comment type="caution">
    <text evidence="2">The sequence shown here is derived from an EMBL/GenBank/DDBJ whole genome shotgun (WGS) entry which is preliminary data.</text>
</comment>
<protein>
    <submittedName>
        <fullName evidence="2">Uncharacterized protein</fullName>
    </submittedName>
</protein>
<evidence type="ECO:0000256" key="1">
    <source>
        <dbReference type="SAM" id="Coils"/>
    </source>
</evidence>
<name>A0ABR2KYK4_9EUKA</name>
<evidence type="ECO:0000313" key="2">
    <source>
        <dbReference type="EMBL" id="KAK8896198.1"/>
    </source>
</evidence>
<sequence>MVQHVYHFQEPYLYNFHDWIHNVIKNNNKFPDKIYNGHTYSFVYLNAFLEVNPELQKLDLNKLIPFVKDEALINACTYINSLIKTSISDELGNTVPLVVNEMMHVRPEDFYLNQQLLEDFDKLKKEIESLSQVIQNIEYLISEVCIGMYGDGFYWFNPVEAHKRIVNWANLFAEKNIKDFSHIYNKDIFPENNRKLMNVAKTVIEKEKQWEEIRAKEKKDRENEQNQSSAKNKCLNLIGTKYDLTGTQKNIAMMEADLTERRDQVIKNNPNISIYLVYQKIIIDLLNEIEALNSQLGQQLKEEDIKKKLFFEIEVQKWTYWYFLVKQLDWNEDEFKKKCLFNQTINPESPACLQAIVDQIDYKTNAVERFLAY</sequence>
<dbReference type="Proteomes" id="UP001470230">
    <property type="component" value="Unassembled WGS sequence"/>
</dbReference>
<keyword evidence="1" id="KW-0175">Coiled coil</keyword>
<feature type="coiled-coil region" evidence="1">
    <location>
        <begin position="113"/>
        <end position="140"/>
    </location>
</feature>
<organism evidence="2 3">
    <name type="scientific">Tritrichomonas musculus</name>
    <dbReference type="NCBI Taxonomy" id="1915356"/>
    <lineage>
        <taxon>Eukaryota</taxon>
        <taxon>Metamonada</taxon>
        <taxon>Parabasalia</taxon>
        <taxon>Tritrichomonadida</taxon>
        <taxon>Tritrichomonadidae</taxon>
        <taxon>Tritrichomonas</taxon>
    </lineage>
</organism>
<dbReference type="EMBL" id="JAPFFF010000002">
    <property type="protein sequence ID" value="KAK8896198.1"/>
    <property type="molecule type" value="Genomic_DNA"/>
</dbReference>
<evidence type="ECO:0000313" key="3">
    <source>
        <dbReference type="Proteomes" id="UP001470230"/>
    </source>
</evidence>
<gene>
    <name evidence="2" type="ORF">M9Y10_014093</name>
</gene>
<proteinExistence type="predicted"/>
<keyword evidence="3" id="KW-1185">Reference proteome</keyword>
<reference evidence="2 3" key="1">
    <citation type="submission" date="2024-04" db="EMBL/GenBank/DDBJ databases">
        <title>Tritrichomonas musculus Genome.</title>
        <authorList>
            <person name="Alves-Ferreira E."/>
            <person name="Grigg M."/>
            <person name="Lorenzi H."/>
            <person name="Galac M."/>
        </authorList>
    </citation>
    <scope>NUCLEOTIDE SEQUENCE [LARGE SCALE GENOMIC DNA]</scope>
    <source>
        <strain evidence="2 3">EAF2021</strain>
    </source>
</reference>
<accession>A0ABR2KYK4</accession>